<dbReference type="RefSeq" id="WP_083141174.1">
    <property type="nucleotide sequence ID" value="NZ_MVHD01000133.1"/>
</dbReference>
<organism evidence="1 2">
    <name type="scientific">Mycobacterium alsense</name>
    <dbReference type="NCBI Taxonomy" id="324058"/>
    <lineage>
        <taxon>Bacteria</taxon>
        <taxon>Bacillati</taxon>
        <taxon>Actinomycetota</taxon>
        <taxon>Actinomycetes</taxon>
        <taxon>Mycobacteriales</taxon>
        <taxon>Mycobacteriaceae</taxon>
        <taxon>Mycobacterium</taxon>
    </lineage>
</organism>
<sequence length="115" mass="12380">MTTTTNPAFDVQLPAGFADAYGWEPGHVMSREEKRHFRLIEGSRIIRDAAGTAVAEVVLRATQYSDGTLDGIGTHVIPLCDEGVGSGPARELAAALLEVSDDLDRMATGPAWQRR</sequence>
<evidence type="ECO:0000313" key="1">
    <source>
        <dbReference type="EMBL" id="OQZ87674.1"/>
    </source>
</evidence>
<evidence type="ECO:0000313" key="2">
    <source>
        <dbReference type="Proteomes" id="UP000192319"/>
    </source>
</evidence>
<keyword evidence="2" id="KW-1185">Reference proteome</keyword>
<dbReference type="EMBL" id="MVHD01000133">
    <property type="protein sequence ID" value="OQZ87674.1"/>
    <property type="molecule type" value="Genomic_DNA"/>
</dbReference>
<protein>
    <submittedName>
        <fullName evidence="1">Uncharacterized protein</fullName>
    </submittedName>
</protein>
<reference evidence="1 2" key="1">
    <citation type="submission" date="2017-02" db="EMBL/GenBank/DDBJ databases">
        <title>The new phylogeny of genus Mycobacterium.</title>
        <authorList>
            <person name="Tortoli E."/>
            <person name="Trovato A."/>
            <person name="Cirillo D.M."/>
        </authorList>
    </citation>
    <scope>NUCLEOTIDE SEQUENCE [LARGE SCALE GENOMIC DNA]</scope>
    <source>
        <strain evidence="1 2">DSM 45230</strain>
    </source>
</reference>
<comment type="caution">
    <text evidence="1">The sequence shown here is derived from an EMBL/GenBank/DDBJ whole genome shotgun (WGS) entry which is preliminary data.</text>
</comment>
<dbReference type="Proteomes" id="UP000192319">
    <property type="component" value="Unassembled WGS sequence"/>
</dbReference>
<accession>A0ABX3R147</accession>
<gene>
    <name evidence="1" type="ORF">BST11_26860</name>
</gene>
<proteinExistence type="predicted"/>
<name>A0ABX3R147_9MYCO</name>